<dbReference type="Proteomes" id="UP001375240">
    <property type="component" value="Unassembled WGS sequence"/>
</dbReference>
<feature type="compositionally biased region" description="Low complexity" evidence="1">
    <location>
        <begin position="51"/>
        <end position="67"/>
    </location>
</feature>
<name>A0AAV9UPH0_9PEZI</name>
<feature type="region of interest" description="Disordered" evidence="1">
    <location>
        <begin position="1"/>
        <end position="20"/>
    </location>
</feature>
<organism evidence="2 3">
    <name type="scientific">Orbilia brochopaga</name>
    <dbReference type="NCBI Taxonomy" id="3140254"/>
    <lineage>
        <taxon>Eukaryota</taxon>
        <taxon>Fungi</taxon>
        <taxon>Dikarya</taxon>
        <taxon>Ascomycota</taxon>
        <taxon>Pezizomycotina</taxon>
        <taxon>Orbiliomycetes</taxon>
        <taxon>Orbiliales</taxon>
        <taxon>Orbiliaceae</taxon>
        <taxon>Orbilia</taxon>
    </lineage>
</organism>
<proteinExistence type="predicted"/>
<sequence length="247" mass="26411">MAPINTLKIKHEPRGPILHLTADEMREMIDELERERGELLTSSSSDEDTDAASSLFPPLASPSSSSLPPLPSPSPTPLPPQAQAGSQPAAAPATNAAPHQTPLEAWRAERAASDAAFDLWVRQKMEEIAAAENAITGAGEADAGEEPPLPDLFGGESLFPPMEEVFPPEIWGTATELPRSMPPGAAAAEEDDADIKVEFKEEDNGEGPLVESIRLNGVDCELREEDLAIFESWGIDCSSLRARARQG</sequence>
<evidence type="ECO:0000313" key="2">
    <source>
        <dbReference type="EMBL" id="KAK6344095.1"/>
    </source>
</evidence>
<feature type="region of interest" description="Disordered" evidence="1">
    <location>
        <begin position="28"/>
        <end position="109"/>
    </location>
</feature>
<dbReference type="AlphaFoldDB" id="A0AAV9UPH0"/>
<evidence type="ECO:0000313" key="3">
    <source>
        <dbReference type="Proteomes" id="UP001375240"/>
    </source>
</evidence>
<feature type="region of interest" description="Disordered" evidence="1">
    <location>
        <begin position="139"/>
        <end position="163"/>
    </location>
</feature>
<accession>A0AAV9UPH0</accession>
<evidence type="ECO:0000256" key="1">
    <source>
        <dbReference type="SAM" id="MobiDB-lite"/>
    </source>
</evidence>
<feature type="compositionally biased region" description="Low complexity" evidence="1">
    <location>
        <begin position="81"/>
        <end position="105"/>
    </location>
</feature>
<comment type="caution">
    <text evidence="2">The sequence shown here is derived from an EMBL/GenBank/DDBJ whole genome shotgun (WGS) entry which is preliminary data.</text>
</comment>
<gene>
    <name evidence="2" type="ORF">TWF696_007742</name>
</gene>
<protein>
    <submittedName>
        <fullName evidence="2">Uncharacterized protein</fullName>
    </submittedName>
</protein>
<reference evidence="2 3" key="1">
    <citation type="submission" date="2019-10" db="EMBL/GenBank/DDBJ databases">
        <authorList>
            <person name="Palmer J.M."/>
        </authorList>
    </citation>
    <scope>NUCLEOTIDE SEQUENCE [LARGE SCALE GENOMIC DNA]</scope>
    <source>
        <strain evidence="2 3">TWF696</strain>
    </source>
</reference>
<feature type="compositionally biased region" description="Basic and acidic residues" evidence="1">
    <location>
        <begin position="28"/>
        <end position="38"/>
    </location>
</feature>
<dbReference type="EMBL" id="JAVHNQ010000006">
    <property type="protein sequence ID" value="KAK6344095.1"/>
    <property type="molecule type" value="Genomic_DNA"/>
</dbReference>
<feature type="compositionally biased region" description="Pro residues" evidence="1">
    <location>
        <begin position="68"/>
        <end position="80"/>
    </location>
</feature>
<keyword evidence="3" id="KW-1185">Reference proteome</keyword>